<dbReference type="EMBL" id="KN416585">
    <property type="protein sequence ID" value="KHG20758.1"/>
    <property type="molecule type" value="Genomic_DNA"/>
</dbReference>
<dbReference type="AlphaFoldDB" id="A0A0B0P214"/>
<name>A0A0B0P214_GOSAR</name>
<evidence type="ECO:0000313" key="2">
    <source>
        <dbReference type="Proteomes" id="UP000032142"/>
    </source>
</evidence>
<dbReference type="Proteomes" id="UP000032142">
    <property type="component" value="Unassembled WGS sequence"/>
</dbReference>
<protein>
    <submittedName>
        <fullName evidence="1">Sphingomyelin phosphodiesterase D LarSicTox-alphaIII1</fullName>
    </submittedName>
</protein>
<proteinExistence type="predicted"/>
<reference evidence="2" key="1">
    <citation type="submission" date="2014-09" db="EMBL/GenBank/DDBJ databases">
        <authorList>
            <person name="Mudge J."/>
            <person name="Ramaraj T."/>
            <person name="Lindquist I.E."/>
            <person name="Bharti A.K."/>
            <person name="Sundararajan A."/>
            <person name="Cameron C.T."/>
            <person name="Woodward J.E."/>
            <person name="May G.D."/>
            <person name="Brubaker C."/>
            <person name="Broadhvest J."/>
            <person name="Wilkins T.A."/>
        </authorList>
    </citation>
    <scope>NUCLEOTIDE SEQUENCE</scope>
    <source>
        <strain evidence="2">cv. AKA8401</strain>
    </source>
</reference>
<sequence>MLGYYKEAIDVVKGVCERFQVQAFHLTNSGLEFEYLRGFWSVRGSFKHRIVTGVYSDCTENEFQRKPKSTLSKPHGRVVARVVGHMSVHGSVVDDQAVRMQDGRDKHSHVKAGRPCARHRLGQLGRVGHTDVMPVLYDTLHWGGFDKVKEELKGFISPDGWVDLIPTWCVGLDRVILNSRRIGAVEDSMVTTTTHVLVYELSTIAYSLFLRILM</sequence>
<keyword evidence="2" id="KW-1185">Reference proteome</keyword>
<gene>
    <name evidence="1" type="ORF">F383_00025</name>
</gene>
<evidence type="ECO:0000313" key="1">
    <source>
        <dbReference type="EMBL" id="KHG20758.1"/>
    </source>
</evidence>
<organism evidence="1 2">
    <name type="scientific">Gossypium arboreum</name>
    <name type="common">Tree cotton</name>
    <name type="synonym">Gossypium nanking</name>
    <dbReference type="NCBI Taxonomy" id="29729"/>
    <lineage>
        <taxon>Eukaryota</taxon>
        <taxon>Viridiplantae</taxon>
        <taxon>Streptophyta</taxon>
        <taxon>Embryophyta</taxon>
        <taxon>Tracheophyta</taxon>
        <taxon>Spermatophyta</taxon>
        <taxon>Magnoliopsida</taxon>
        <taxon>eudicotyledons</taxon>
        <taxon>Gunneridae</taxon>
        <taxon>Pentapetalae</taxon>
        <taxon>rosids</taxon>
        <taxon>malvids</taxon>
        <taxon>Malvales</taxon>
        <taxon>Malvaceae</taxon>
        <taxon>Malvoideae</taxon>
        <taxon>Gossypium</taxon>
    </lineage>
</organism>
<accession>A0A0B0P214</accession>